<protein>
    <recommendedName>
        <fullName evidence="3">histidine kinase</fullName>
        <ecNumber evidence="3">2.7.13.3</ecNumber>
    </recommendedName>
</protein>
<dbReference type="Pfam" id="PF00072">
    <property type="entry name" value="Response_reg"/>
    <property type="match status" value="1"/>
</dbReference>
<dbReference type="PRINTS" id="PR00344">
    <property type="entry name" value="BCTRLSENSOR"/>
</dbReference>
<keyword evidence="6" id="KW-0418">Kinase</keyword>
<evidence type="ECO:0000259" key="11">
    <source>
        <dbReference type="PROSITE" id="PS50885"/>
    </source>
</evidence>
<organism evidence="12 13">
    <name type="scientific">Defluviicoccus vanus</name>
    <dbReference type="NCBI Taxonomy" id="111831"/>
    <lineage>
        <taxon>Bacteria</taxon>
        <taxon>Pseudomonadati</taxon>
        <taxon>Pseudomonadota</taxon>
        <taxon>Alphaproteobacteria</taxon>
        <taxon>Rhodospirillales</taxon>
        <taxon>Rhodospirillaceae</taxon>
        <taxon>Defluviicoccus</taxon>
    </lineage>
</organism>
<dbReference type="Gene3D" id="1.10.287.130">
    <property type="match status" value="1"/>
</dbReference>
<dbReference type="InterPro" id="IPR036890">
    <property type="entry name" value="HATPase_C_sf"/>
</dbReference>
<proteinExistence type="predicted"/>
<feature type="transmembrane region" description="Helical" evidence="8">
    <location>
        <begin position="339"/>
        <end position="362"/>
    </location>
</feature>
<dbReference type="PROSITE" id="PS50110">
    <property type="entry name" value="RESPONSE_REGULATORY"/>
    <property type="match status" value="1"/>
</dbReference>
<dbReference type="SMART" id="SM00387">
    <property type="entry name" value="HATPase_c"/>
    <property type="match status" value="1"/>
</dbReference>
<dbReference type="InterPro" id="IPR005467">
    <property type="entry name" value="His_kinase_dom"/>
</dbReference>
<feature type="modified residue" description="4-aspartylphosphate" evidence="7">
    <location>
        <position position="865"/>
    </location>
</feature>
<evidence type="ECO:0000259" key="9">
    <source>
        <dbReference type="PROSITE" id="PS50109"/>
    </source>
</evidence>
<evidence type="ECO:0000313" key="12">
    <source>
        <dbReference type="EMBL" id="QNT69921.1"/>
    </source>
</evidence>
<feature type="transmembrane region" description="Helical" evidence="8">
    <location>
        <begin position="16"/>
        <end position="38"/>
    </location>
</feature>
<comment type="subcellular location">
    <subcellularLocation>
        <location evidence="2">Membrane</location>
    </subcellularLocation>
</comment>
<dbReference type="Pfam" id="PF12860">
    <property type="entry name" value="PAS_7"/>
    <property type="match status" value="1"/>
</dbReference>
<dbReference type="SMART" id="SM00448">
    <property type="entry name" value="REC"/>
    <property type="match status" value="1"/>
</dbReference>
<evidence type="ECO:0000256" key="6">
    <source>
        <dbReference type="ARBA" id="ARBA00022777"/>
    </source>
</evidence>
<dbReference type="InterPro" id="IPR003594">
    <property type="entry name" value="HATPase_dom"/>
</dbReference>
<evidence type="ECO:0000256" key="8">
    <source>
        <dbReference type="SAM" id="Phobius"/>
    </source>
</evidence>
<dbReference type="Gene3D" id="3.30.565.10">
    <property type="entry name" value="Histidine kinase-like ATPase, C-terminal domain"/>
    <property type="match status" value="1"/>
</dbReference>
<dbReference type="SUPFAM" id="SSF52172">
    <property type="entry name" value="CheY-like"/>
    <property type="match status" value="1"/>
</dbReference>
<dbReference type="InterPro" id="IPR004358">
    <property type="entry name" value="Sig_transdc_His_kin-like_C"/>
</dbReference>
<name>A0A7H1N2I5_9PROT</name>
<dbReference type="Pfam" id="PF00672">
    <property type="entry name" value="HAMP"/>
    <property type="match status" value="1"/>
</dbReference>
<feature type="domain" description="Response regulatory" evidence="10">
    <location>
        <begin position="815"/>
        <end position="931"/>
    </location>
</feature>
<evidence type="ECO:0000256" key="4">
    <source>
        <dbReference type="ARBA" id="ARBA00022553"/>
    </source>
</evidence>
<gene>
    <name evidence="12" type="ORF">HQ394_12040</name>
</gene>
<keyword evidence="8" id="KW-0812">Transmembrane</keyword>
<keyword evidence="4 7" id="KW-0597">Phosphoprotein</keyword>
<evidence type="ECO:0000313" key="13">
    <source>
        <dbReference type="Proteomes" id="UP000516369"/>
    </source>
</evidence>
<dbReference type="SUPFAM" id="SSF55785">
    <property type="entry name" value="PYP-like sensor domain (PAS domain)"/>
    <property type="match status" value="1"/>
</dbReference>
<evidence type="ECO:0000256" key="3">
    <source>
        <dbReference type="ARBA" id="ARBA00012438"/>
    </source>
</evidence>
<dbReference type="EC" id="2.7.13.3" evidence="3"/>
<evidence type="ECO:0000259" key="10">
    <source>
        <dbReference type="PROSITE" id="PS50110"/>
    </source>
</evidence>
<dbReference type="Proteomes" id="UP000516369">
    <property type="component" value="Chromosome"/>
</dbReference>
<dbReference type="SMART" id="SM00388">
    <property type="entry name" value="HisKA"/>
    <property type="match status" value="1"/>
</dbReference>
<dbReference type="InterPro" id="IPR003660">
    <property type="entry name" value="HAMP_dom"/>
</dbReference>
<dbReference type="Pfam" id="PF00512">
    <property type="entry name" value="HisKA"/>
    <property type="match status" value="1"/>
</dbReference>
<evidence type="ECO:0000256" key="5">
    <source>
        <dbReference type="ARBA" id="ARBA00022679"/>
    </source>
</evidence>
<dbReference type="Gene3D" id="1.20.58.920">
    <property type="match status" value="2"/>
</dbReference>
<dbReference type="KEGG" id="dvn:HQ394_12040"/>
<feature type="domain" description="HAMP" evidence="11">
    <location>
        <begin position="364"/>
        <end position="417"/>
    </location>
</feature>
<evidence type="ECO:0000256" key="1">
    <source>
        <dbReference type="ARBA" id="ARBA00000085"/>
    </source>
</evidence>
<dbReference type="Gene3D" id="3.30.450.20">
    <property type="entry name" value="PAS domain"/>
    <property type="match status" value="1"/>
</dbReference>
<dbReference type="AlphaFoldDB" id="A0A7H1N2I5"/>
<feature type="domain" description="Histidine kinase" evidence="9">
    <location>
        <begin position="565"/>
        <end position="783"/>
    </location>
</feature>
<keyword evidence="8" id="KW-1133">Transmembrane helix</keyword>
<sequence>MRAADRVASRSIQQRLFLILAVASALVTIASLLAIFAMSRIRAEFESVSARELPETTAALRLAQIGERLQGRAGALIAAKDAVQRTMQMRLIAADVDALAHEVQQLKAAQSHETDLIGGISTNALALRENLTAIGELLTRQSDLTARLNEGLLRTLQLQDSIRQILGPSILAITDAVDRGLARSIAGTAAGPGDASKETFTAAVAAQAPLREAERLADAALNSLLIAIEAGDEAELEATLDRFRRALGEWQQLIPTMPAGLRLPLRVVTGHLTRQVQGSESIFRIRREALATLQRADALMADNRLLADRLSEQVDRLVASASATVARAERSMNSTIVRYTFLLAGLSIAAIATAVFISYLFIIRDLGAGMRSITSAMMRLAGGEHDTAVPAIDRRDEIGDLARAFAVFQANARRMVTLDRQLVEKSNLLVATFDNMNDGFSVYDGKARLVAWNAQFVHLYELPEDILVPGTPIEAIQRIVANRGVVIRTPVGRQVEPPELSLQRLRVAERFEIDLTNGRTIELRSNPIPTGGFVTIHIDITERKAIELQLRQAQKMEVVGQLTGGLAHDFNNLLAVIQGNLHLLEDQLHDQPQLQERATRALAAGERAAMQIERLLAFSRRQKLHPESVDIRELVVGITDLLAYSVGEGVEIRTELANGLPPVLVDPGQLDNALLNLALNARDAMDGRGTLTIGVGPATTSGATGQPSGAFVEISVRDTGRGMSADVIERAIEPFFTTKAPGKGSGLGLSMVYGFVRQSGGVFRLESVPGAGTSIIFTLPVTDQARAAAARSGEAAVVAVAADHDRPLGDVAGTTVLVVEDDPGLREIVSAQVRGLGYRVVEAADANAALECLRADAAIRLLYTDIVLGDGANGFVLASTARAMRPSIGIIFTSAERPAALEALTDDPGLRDLLQKPVRLDNLAAAFTRCLAQAADAHTSSTSESKT</sequence>
<dbReference type="SUPFAM" id="SSF55874">
    <property type="entry name" value="ATPase domain of HSP90 chaperone/DNA topoisomerase II/histidine kinase"/>
    <property type="match status" value="1"/>
</dbReference>
<dbReference type="PROSITE" id="PS50109">
    <property type="entry name" value="HIS_KIN"/>
    <property type="match status" value="1"/>
</dbReference>
<evidence type="ECO:0000256" key="2">
    <source>
        <dbReference type="ARBA" id="ARBA00004370"/>
    </source>
</evidence>
<dbReference type="InterPro" id="IPR035965">
    <property type="entry name" value="PAS-like_dom_sf"/>
</dbReference>
<dbReference type="CDD" id="cd06225">
    <property type="entry name" value="HAMP"/>
    <property type="match status" value="1"/>
</dbReference>
<dbReference type="GO" id="GO:0016020">
    <property type="term" value="C:membrane"/>
    <property type="evidence" value="ECO:0007669"/>
    <property type="project" value="UniProtKB-SubCell"/>
</dbReference>
<dbReference type="PROSITE" id="PS50885">
    <property type="entry name" value="HAMP"/>
    <property type="match status" value="1"/>
</dbReference>
<dbReference type="RefSeq" id="WP_190260432.1">
    <property type="nucleotide sequence ID" value="NZ_CP053923.1"/>
</dbReference>
<dbReference type="InterPro" id="IPR001789">
    <property type="entry name" value="Sig_transdc_resp-reg_receiver"/>
</dbReference>
<dbReference type="SUPFAM" id="SSF47384">
    <property type="entry name" value="Homodimeric domain of signal transducing histidine kinase"/>
    <property type="match status" value="1"/>
</dbReference>
<dbReference type="Gene3D" id="3.40.50.2300">
    <property type="match status" value="1"/>
</dbReference>
<dbReference type="Pfam" id="PF02518">
    <property type="entry name" value="HATPase_c"/>
    <property type="match status" value="1"/>
</dbReference>
<dbReference type="InterPro" id="IPR003661">
    <property type="entry name" value="HisK_dim/P_dom"/>
</dbReference>
<dbReference type="SUPFAM" id="SSF158472">
    <property type="entry name" value="HAMP domain-like"/>
    <property type="match status" value="1"/>
</dbReference>
<keyword evidence="13" id="KW-1185">Reference proteome</keyword>
<dbReference type="Gene3D" id="6.10.340.10">
    <property type="match status" value="1"/>
</dbReference>
<accession>A0A7H1N2I5</accession>
<dbReference type="GO" id="GO:0000155">
    <property type="term" value="F:phosphorelay sensor kinase activity"/>
    <property type="evidence" value="ECO:0007669"/>
    <property type="project" value="InterPro"/>
</dbReference>
<dbReference type="InterPro" id="IPR038188">
    <property type="entry name" value="TorS_sensor_sf"/>
</dbReference>
<comment type="catalytic activity">
    <reaction evidence="1">
        <text>ATP + protein L-histidine = ADP + protein N-phospho-L-histidine.</text>
        <dbReference type="EC" id="2.7.13.3"/>
    </reaction>
</comment>
<dbReference type="CDD" id="cd00082">
    <property type="entry name" value="HisKA"/>
    <property type="match status" value="1"/>
</dbReference>
<dbReference type="PANTHER" id="PTHR43065:SF42">
    <property type="entry name" value="TWO-COMPONENT SENSOR PPRA"/>
    <property type="match status" value="1"/>
</dbReference>
<dbReference type="EMBL" id="CP053923">
    <property type="protein sequence ID" value="QNT69921.1"/>
    <property type="molecule type" value="Genomic_DNA"/>
</dbReference>
<dbReference type="SMART" id="SM00304">
    <property type="entry name" value="HAMP"/>
    <property type="match status" value="1"/>
</dbReference>
<keyword evidence="8" id="KW-0472">Membrane</keyword>
<dbReference type="InterPro" id="IPR011006">
    <property type="entry name" value="CheY-like_superfamily"/>
</dbReference>
<dbReference type="PANTHER" id="PTHR43065">
    <property type="entry name" value="SENSOR HISTIDINE KINASE"/>
    <property type="match status" value="1"/>
</dbReference>
<reference evidence="12 13" key="1">
    <citation type="submission" date="2020-05" db="EMBL/GenBank/DDBJ databases">
        <title>Complete closed genome sequence of Defluviicoccus vanus.</title>
        <authorList>
            <person name="Bessarab I."/>
            <person name="Arumugam K."/>
            <person name="Maszenan A.M."/>
            <person name="Seviour R.J."/>
            <person name="Williams R.B."/>
        </authorList>
    </citation>
    <scope>NUCLEOTIDE SEQUENCE [LARGE SCALE GENOMIC DNA]</scope>
    <source>
        <strain evidence="12 13">Ben 114</strain>
    </source>
</reference>
<evidence type="ECO:0000256" key="7">
    <source>
        <dbReference type="PROSITE-ProRule" id="PRU00169"/>
    </source>
</evidence>
<keyword evidence="5" id="KW-0808">Transferase</keyword>
<dbReference type="InterPro" id="IPR036097">
    <property type="entry name" value="HisK_dim/P_sf"/>
</dbReference>